<dbReference type="AlphaFoldDB" id="A0A2S1R3W7"/>
<dbReference type="Pfam" id="PF04607">
    <property type="entry name" value="RelA_SpoT"/>
    <property type="match status" value="1"/>
</dbReference>
<dbReference type="InterPro" id="IPR052366">
    <property type="entry name" value="GTP_Pyrophosphokinase"/>
</dbReference>
<dbReference type="EMBL" id="CP015449">
    <property type="protein sequence ID" value="AWH90990.1"/>
    <property type="molecule type" value="Genomic_DNA"/>
</dbReference>
<keyword evidence="3" id="KW-1185">Reference proteome</keyword>
<proteinExistence type="predicted"/>
<name>A0A2S1R3W7_9ACTN</name>
<dbReference type="GO" id="GO:0015969">
    <property type="term" value="P:guanosine tetraphosphate metabolic process"/>
    <property type="evidence" value="ECO:0007669"/>
    <property type="project" value="InterPro"/>
</dbReference>
<organism evidence="2 3">
    <name type="scientific">Dietzia lutea</name>
    <dbReference type="NCBI Taxonomy" id="546160"/>
    <lineage>
        <taxon>Bacteria</taxon>
        <taxon>Bacillati</taxon>
        <taxon>Actinomycetota</taxon>
        <taxon>Actinomycetes</taxon>
        <taxon>Mycobacteriales</taxon>
        <taxon>Dietziaceae</taxon>
        <taxon>Dietzia</taxon>
    </lineage>
</organism>
<dbReference type="InterPro" id="IPR043519">
    <property type="entry name" value="NT_sf"/>
</dbReference>
<evidence type="ECO:0000313" key="3">
    <source>
        <dbReference type="Proteomes" id="UP000244928"/>
    </source>
</evidence>
<feature type="domain" description="RelA/SpoT" evidence="1">
    <location>
        <begin position="3"/>
        <end position="105"/>
    </location>
</feature>
<dbReference type="PANTHER" id="PTHR47837">
    <property type="entry name" value="GTP PYROPHOSPHOKINASE YJBM"/>
    <property type="match status" value="1"/>
</dbReference>
<evidence type="ECO:0000259" key="1">
    <source>
        <dbReference type="SMART" id="SM00954"/>
    </source>
</evidence>
<dbReference type="SUPFAM" id="SSF81301">
    <property type="entry name" value="Nucleotidyltransferase"/>
    <property type="match status" value="1"/>
</dbReference>
<dbReference type="SMART" id="SM00954">
    <property type="entry name" value="RelA_SpoT"/>
    <property type="match status" value="1"/>
</dbReference>
<reference evidence="2 3" key="1">
    <citation type="submission" date="2016-04" db="EMBL/GenBank/DDBJ databases">
        <title>Complete genome sequence of Dietzia lutea YIM 80766T, a strain isolated from desert soil in Egypt.</title>
        <authorList>
            <person name="Zhao J."/>
            <person name="Hu B."/>
            <person name="Geng S."/>
            <person name="Nie Y."/>
            <person name="Tang Y."/>
        </authorList>
    </citation>
    <scope>NUCLEOTIDE SEQUENCE [LARGE SCALE GENOMIC DNA]</scope>
    <source>
        <strain evidence="2 3">YIM 80766</strain>
    </source>
</reference>
<sequence>MKKAAPSFEAMRDSITDIAGLRITCSCVSDVYRVARMLTEQDDVSILEVKDYIAQPKLNGYRSLHVLVQIPVFLSDKVAPVTVDLQLRTVARDFWASLEHKILYK</sequence>
<dbReference type="Proteomes" id="UP000244928">
    <property type="component" value="Chromosome"/>
</dbReference>
<dbReference type="KEGG" id="dlu:A6035_00990"/>
<evidence type="ECO:0000313" key="2">
    <source>
        <dbReference type="EMBL" id="AWH90990.1"/>
    </source>
</evidence>
<dbReference type="CDD" id="cd05399">
    <property type="entry name" value="NT_Rel-Spo_like"/>
    <property type="match status" value="1"/>
</dbReference>
<dbReference type="RefSeq" id="WP_200836332.1">
    <property type="nucleotide sequence ID" value="NZ_CP015449.1"/>
</dbReference>
<accession>A0A2S1R3W7</accession>
<dbReference type="PANTHER" id="PTHR47837:SF2">
    <property type="entry name" value="GTP PYROPHOSPHOKINASE YWAC"/>
    <property type="match status" value="1"/>
</dbReference>
<dbReference type="Gene3D" id="3.30.460.10">
    <property type="entry name" value="Beta Polymerase, domain 2"/>
    <property type="match status" value="1"/>
</dbReference>
<gene>
    <name evidence="2" type="ORF">A6035_00990</name>
</gene>
<protein>
    <recommendedName>
        <fullName evidence="1">RelA/SpoT domain-containing protein</fullName>
    </recommendedName>
</protein>
<dbReference type="InterPro" id="IPR007685">
    <property type="entry name" value="RelA_SpoT"/>
</dbReference>